<dbReference type="EMBL" id="AZBY01000001">
    <property type="protein sequence ID" value="KDB01540.1"/>
    <property type="molecule type" value="Genomic_DNA"/>
</dbReference>
<dbReference type="InterPro" id="IPR020846">
    <property type="entry name" value="MFS_dom"/>
</dbReference>
<feature type="transmembrane region" description="Helical" evidence="7">
    <location>
        <begin position="21"/>
        <end position="44"/>
    </location>
</feature>
<protein>
    <recommendedName>
        <fullName evidence="8">Major facilitator superfamily (MFS) profile domain-containing protein</fullName>
    </recommendedName>
</protein>
<feature type="transmembrane region" description="Helical" evidence="7">
    <location>
        <begin position="108"/>
        <end position="129"/>
    </location>
</feature>
<dbReference type="PROSITE" id="PS50850">
    <property type="entry name" value="MFS"/>
    <property type="match status" value="1"/>
</dbReference>
<evidence type="ECO:0000256" key="4">
    <source>
        <dbReference type="ARBA" id="ARBA00022692"/>
    </source>
</evidence>
<dbReference type="AlphaFoldDB" id="A0A837AEB0"/>
<dbReference type="PANTHER" id="PTHR23513:SF6">
    <property type="entry name" value="MAJOR FACILITATOR SUPERFAMILY ASSOCIATED DOMAIN-CONTAINING PROTEIN"/>
    <property type="match status" value="1"/>
</dbReference>
<sequence>MNTYIKNKYSLLFHNKNFDKLLLATFLSEMGNQMQRFGIPWIIFHITNSGSLMALNFSLSLIPGVFFGFIGGIISDRVSRKRMLLLINIVAFFIIALIMFLIRYENNVNIVFIFILTFIISSLTSMYEPTFSASLPVIVPKKNLISMNNIFNIIGSIIGLIGPAVAGIIIGIYGAWMCIIINGISYLLSFIVILFIKSDLAVINNKEESIKKDLYIVKKYVYENKWFLFCLLVTAAVYISTGSIGSVLQFLFLHYLHLSGFMFGFTFVLFEFIPVLLVGLFSSKILKRFDSILIIQITASLFCLSLLIMGVSLNYFLIVLMGMLQNASFALLMVAWNSKRQSEIPNNILGKINGGIVTIQSFLLPVGSLSATALINFISVPKIISIFGLISLTFILILILLKKQIIKQY</sequence>
<dbReference type="Proteomes" id="UP000026921">
    <property type="component" value="Unassembled WGS sequence"/>
</dbReference>
<dbReference type="PANTHER" id="PTHR23513">
    <property type="entry name" value="INTEGRAL MEMBRANE EFFLUX PROTEIN-RELATED"/>
    <property type="match status" value="1"/>
</dbReference>
<feature type="transmembrane region" description="Helical" evidence="7">
    <location>
        <begin position="226"/>
        <end position="252"/>
    </location>
</feature>
<dbReference type="RefSeq" id="WP_034533615.1">
    <property type="nucleotide sequence ID" value="NZ_AZBY01000001.1"/>
</dbReference>
<reference evidence="9 10" key="1">
    <citation type="journal article" date="2015" name="Stand. Genomic Sci.">
        <title>High quality draft genome of Lactobacillus kunkeei EFB6, isolated from a German European foulbrood outbreak of honeybees.</title>
        <authorList>
            <person name="Djukic M."/>
            <person name="Poehlein A."/>
            <person name="Strauss J."/>
            <person name="Tann F.J."/>
            <person name="Leimbach A."/>
            <person name="Hoppert M."/>
            <person name="Daniel R."/>
        </authorList>
    </citation>
    <scope>NUCLEOTIDE SEQUENCE [LARGE SCALE GENOMIC DNA]</scope>
    <source>
        <strain evidence="9 10">EFB6</strain>
    </source>
</reference>
<evidence type="ECO:0000259" key="8">
    <source>
        <dbReference type="PROSITE" id="PS50850"/>
    </source>
</evidence>
<dbReference type="InterPro" id="IPR022324">
    <property type="entry name" value="Bacilysin_exporter_BacE_put"/>
</dbReference>
<evidence type="ECO:0000256" key="7">
    <source>
        <dbReference type="SAM" id="Phobius"/>
    </source>
</evidence>
<dbReference type="InterPro" id="IPR036259">
    <property type="entry name" value="MFS_trans_sf"/>
</dbReference>
<dbReference type="GO" id="GO:0005886">
    <property type="term" value="C:plasma membrane"/>
    <property type="evidence" value="ECO:0007669"/>
    <property type="project" value="UniProtKB-SubCell"/>
</dbReference>
<dbReference type="GO" id="GO:0022857">
    <property type="term" value="F:transmembrane transporter activity"/>
    <property type="evidence" value="ECO:0007669"/>
    <property type="project" value="InterPro"/>
</dbReference>
<dbReference type="Pfam" id="PF07690">
    <property type="entry name" value="MFS_1"/>
    <property type="match status" value="1"/>
</dbReference>
<feature type="transmembrane region" description="Helical" evidence="7">
    <location>
        <begin position="383"/>
        <end position="401"/>
    </location>
</feature>
<keyword evidence="4 7" id="KW-0812">Transmembrane</keyword>
<evidence type="ECO:0000256" key="5">
    <source>
        <dbReference type="ARBA" id="ARBA00022989"/>
    </source>
</evidence>
<comment type="subcellular location">
    <subcellularLocation>
        <location evidence="1">Cell membrane</location>
        <topology evidence="1">Multi-pass membrane protein</topology>
    </subcellularLocation>
</comment>
<keyword evidence="2" id="KW-0813">Transport</keyword>
<feature type="domain" description="Major facilitator superfamily (MFS) profile" evidence="8">
    <location>
        <begin position="1"/>
        <end position="201"/>
    </location>
</feature>
<dbReference type="CDD" id="cd06173">
    <property type="entry name" value="MFS_MefA_like"/>
    <property type="match status" value="1"/>
</dbReference>
<dbReference type="Gene3D" id="1.20.1250.20">
    <property type="entry name" value="MFS general substrate transporter like domains"/>
    <property type="match status" value="1"/>
</dbReference>
<proteinExistence type="predicted"/>
<feature type="transmembrane region" description="Helical" evidence="7">
    <location>
        <begin position="356"/>
        <end position="377"/>
    </location>
</feature>
<feature type="transmembrane region" description="Helical" evidence="7">
    <location>
        <begin position="83"/>
        <end position="102"/>
    </location>
</feature>
<organism evidence="9 10">
    <name type="scientific">Apilactobacillus kunkeei EFB6</name>
    <dbReference type="NCBI Taxonomy" id="1419324"/>
    <lineage>
        <taxon>Bacteria</taxon>
        <taxon>Bacillati</taxon>
        <taxon>Bacillota</taxon>
        <taxon>Bacilli</taxon>
        <taxon>Lactobacillales</taxon>
        <taxon>Lactobacillaceae</taxon>
        <taxon>Apilactobacillus</taxon>
    </lineage>
</organism>
<evidence type="ECO:0000256" key="6">
    <source>
        <dbReference type="ARBA" id="ARBA00023136"/>
    </source>
</evidence>
<name>A0A837AEB0_9LACO</name>
<feature type="transmembrane region" description="Helical" evidence="7">
    <location>
        <begin position="292"/>
        <end position="309"/>
    </location>
</feature>
<feature type="transmembrane region" description="Helical" evidence="7">
    <location>
        <begin position="179"/>
        <end position="196"/>
    </location>
</feature>
<feature type="transmembrane region" description="Helical" evidence="7">
    <location>
        <begin position="50"/>
        <end position="71"/>
    </location>
</feature>
<dbReference type="SUPFAM" id="SSF103473">
    <property type="entry name" value="MFS general substrate transporter"/>
    <property type="match status" value="1"/>
</dbReference>
<dbReference type="InterPro" id="IPR011701">
    <property type="entry name" value="MFS"/>
</dbReference>
<keyword evidence="5 7" id="KW-1133">Transmembrane helix</keyword>
<accession>A0A837AEB0</accession>
<gene>
    <name evidence="9" type="ORF">LAKU_1c00750</name>
</gene>
<feature type="transmembrane region" description="Helical" evidence="7">
    <location>
        <begin position="150"/>
        <end position="173"/>
    </location>
</feature>
<evidence type="ECO:0000313" key="9">
    <source>
        <dbReference type="EMBL" id="KDB01540.1"/>
    </source>
</evidence>
<keyword evidence="6 7" id="KW-0472">Membrane</keyword>
<dbReference type="PRINTS" id="PR01988">
    <property type="entry name" value="EXPORTERBACE"/>
</dbReference>
<evidence type="ECO:0000256" key="1">
    <source>
        <dbReference type="ARBA" id="ARBA00004651"/>
    </source>
</evidence>
<feature type="transmembrane region" description="Helical" evidence="7">
    <location>
        <begin position="258"/>
        <end position="280"/>
    </location>
</feature>
<comment type="caution">
    <text evidence="9">The sequence shown here is derived from an EMBL/GenBank/DDBJ whole genome shotgun (WGS) entry which is preliminary data.</text>
</comment>
<evidence type="ECO:0000313" key="10">
    <source>
        <dbReference type="Proteomes" id="UP000026921"/>
    </source>
</evidence>
<evidence type="ECO:0000256" key="2">
    <source>
        <dbReference type="ARBA" id="ARBA00022448"/>
    </source>
</evidence>
<evidence type="ECO:0000256" key="3">
    <source>
        <dbReference type="ARBA" id="ARBA00022475"/>
    </source>
</evidence>
<feature type="transmembrane region" description="Helical" evidence="7">
    <location>
        <begin position="315"/>
        <end position="336"/>
    </location>
</feature>
<keyword evidence="3" id="KW-1003">Cell membrane</keyword>